<evidence type="ECO:0000256" key="8">
    <source>
        <dbReference type="ARBA" id="ARBA00022777"/>
    </source>
</evidence>
<evidence type="ECO:0000256" key="1">
    <source>
        <dbReference type="ARBA" id="ARBA00001946"/>
    </source>
</evidence>
<dbReference type="GO" id="GO:0030490">
    <property type="term" value="P:maturation of SSU-rRNA"/>
    <property type="evidence" value="ECO:0007669"/>
    <property type="project" value="TreeGrafter"/>
</dbReference>
<evidence type="ECO:0000256" key="7">
    <source>
        <dbReference type="ARBA" id="ARBA00022741"/>
    </source>
</evidence>
<dbReference type="RefSeq" id="WP_091936071.1">
    <property type="nucleotide sequence ID" value="NZ_FOUJ01000003.1"/>
</dbReference>
<dbReference type="GO" id="GO:0004674">
    <property type="term" value="F:protein serine/threonine kinase activity"/>
    <property type="evidence" value="ECO:0007669"/>
    <property type="project" value="UniProtKB-KW"/>
</dbReference>
<dbReference type="SUPFAM" id="SSF46785">
    <property type="entry name" value="Winged helix' DNA-binding domain"/>
    <property type="match status" value="1"/>
</dbReference>
<dbReference type="FunFam" id="3.30.200.20:FF:000052">
    <property type="entry name" value="Serine/threonine-protein kinase RIO2"/>
    <property type="match status" value="1"/>
</dbReference>
<evidence type="ECO:0000313" key="14">
    <source>
        <dbReference type="EMBL" id="SFM58906.1"/>
    </source>
</evidence>
<dbReference type="SMART" id="SM00090">
    <property type="entry name" value="RIO"/>
    <property type="match status" value="1"/>
</dbReference>
<dbReference type="InterPro" id="IPR036388">
    <property type="entry name" value="WH-like_DNA-bd_sf"/>
</dbReference>
<keyword evidence="7" id="KW-0547">Nucleotide-binding</keyword>
<reference evidence="15" key="1">
    <citation type="submission" date="2016-10" db="EMBL/GenBank/DDBJ databases">
        <authorList>
            <person name="Varghese N."/>
            <person name="Submissions S."/>
        </authorList>
    </citation>
    <scope>NUCLEOTIDE SEQUENCE [LARGE SCALE GENOMIC DNA]</scope>
    <source>
        <strain evidence="15">Mob M</strain>
    </source>
</reference>
<dbReference type="STRING" id="487685.SAMN04488696_1743"/>
<keyword evidence="9" id="KW-0067">ATP-binding</keyword>
<dbReference type="AlphaFoldDB" id="A0A1I4S324"/>
<comment type="catalytic activity">
    <reaction evidence="12">
        <text>L-seryl-[protein] + ATP = O-phospho-L-seryl-[protein] + ADP + H(+)</text>
        <dbReference type="Rhea" id="RHEA:17989"/>
        <dbReference type="Rhea" id="RHEA-COMP:9863"/>
        <dbReference type="Rhea" id="RHEA-COMP:11604"/>
        <dbReference type="ChEBI" id="CHEBI:15378"/>
        <dbReference type="ChEBI" id="CHEBI:29999"/>
        <dbReference type="ChEBI" id="CHEBI:30616"/>
        <dbReference type="ChEBI" id="CHEBI:83421"/>
        <dbReference type="ChEBI" id="CHEBI:456216"/>
        <dbReference type="EC" id="2.7.11.1"/>
    </reaction>
</comment>
<dbReference type="InterPro" id="IPR036390">
    <property type="entry name" value="WH_DNA-bd_sf"/>
</dbReference>
<keyword evidence="10" id="KW-0460">Magnesium</keyword>
<organism evidence="14 15">
    <name type="scientific">Methanolobus profundi</name>
    <dbReference type="NCBI Taxonomy" id="487685"/>
    <lineage>
        <taxon>Archaea</taxon>
        <taxon>Methanobacteriati</taxon>
        <taxon>Methanobacteriota</taxon>
        <taxon>Stenosarchaea group</taxon>
        <taxon>Methanomicrobia</taxon>
        <taxon>Methanosarcinales</taxon>
        <taxon>Methanosarcinaceae</taxon>
        <taxon>Methanolobus</taxon>
    </lineage>
</organism>
<evidence type="ECO:0000256" key="12">
    <source>
        <dbReference type="ARBA" id="ARBA00048679"/>
    </source>
</evidence>
<dbReference type="OrthoDB" id="50101at2157"/>
<dbReference type="FunFam" id="1.10.10.10:FF:000647">
    <property type="entry name" value="Serine/threonine protein kinase"/>
    <property type="match status" value="1"/>
</dbReference>
<dbReference type="Proteomes" id="UP000198535">
    <property type="component" value="Unassembled WGS sequence"/>
</dbReference>
<evidence type="ECO:0000256" key="9">
    <source>
        <dbReference type="ARBA" id="ARBA00022840"/>
    </source>
</evidence>
<comment type="catalytic activity">
    <reaction evidence="11">
        <text>L-threonyl-[protein] + ATP = O-phospho-L-threonyl-[protein] + ADP + H(+)</text>
        <dbReference type="Rhea" id="RHEA:46608"/>
        <dbReference type="Rhea" id="RHEA-COMP:11060"/>
        <dbReference type="Rhea" id="RHEA-COMP:11605"/>
        <dbReference type="ChEBI" id="CHEBI:15378"/>
        <dbReference type="ChEBI" id="CHEBI:30013"/>
        <dbReference type="ChEBI" id="CHEBI:30616"/>
        <dbReference type="ChEBI" id="CHEBI:61977"/>
        <dbReference type="ChEBI" id="CHEBI:456216"/>
        <dbReference type="EC" id="2.7.11.1"/>
    </reaction>
</comment>
<comment type="cofactor">
    <cofactor evidence="1">
        <name>Mg(2+)</name>
        <dbReference type="ChEBI" id="CHEBI:18420"/>
    </cofactor>
</comment>
<dbReference type="InterPro" id="IPR030484">
    <property type="entry name" value="Rio2"/>
</dbReference>
<dbReference type="EMBL" id="FOUJ01000003">
    <property type="protein sequence ID" value="SFM58906.1"/>
    <property type="molecule type" value="Genomic_DNA"/>
</dbReference>
<keyword evidence="4" id="KW-0723">Serine/threonine-protein kinase</keyword>
<keyword evidence="6" id="KW-0479">Metal-binding</keyword>
<dbReference type="GO" id="GO:0005524">
    <property type="term" value="F:ATP binding"/>
    <property type="evidence" value="ECO:0007669"/>
    <property type="project" value="UniProtKB-KW"/>
</dbReference>
<dbReference type="Pfam" id="PF01163">
    <property type="entry name" value="RIO1"/>
    <property type="match status" value="1"/>
</dbReference>
<dbReference type="GO" id="GO:0046872">
    <property type="term" value="F:metal ion binding"/>
    <property type="evidence" value="ECO:0007669"/>
    <property type="project" value="UniProtKB-KW"/>
</dbReference>
<dbReference type="Gene3D" id="1.10.10.10">
    <property type="entry name" value="Winged helix-like DNA-binding domain superfamily/Winged helix DNA-binding domain"/>
    <property type="match status" value="1"/>
</dbReference>
<evidence type="ECO:0000256" key="2">
    <source>
        <dbReference type="ARBA" id="ARBA00009196"/>
    </source>
</evidence>
<evidence type="ECO:0000256" key="6">
    <source>
        <dbReference type="ARBA" id="ARBA00022723"/>
    </source>
</evidence>
<dbReference type="InterPro" id="IPR011009">
    <property type="entry name" value="Kinase-like_dom_sf"/>
</dbReference>
<keyword evidence="5" id="KW-0808">Transferase</keyword>
<dbReference type="InterPro" id="IPR018934">
    <property type="entry name" value="RIO_dom"/>
</dbReference>
<evidence type="ECO:0000256" key="3">
    <source>
        <dbReference type="ARBA" id="ARBA00012513"/>
    </source>
</evidence>
<dbReference type="PROSITE" id="PS00109">
    <property type="entry name" value="PROTEIN_KINASE_TYR"/>
    <property type="match status" value="1"/>
</dbReference>
<dbReference type="Pfam" id="PF09202">
    <property type="entry name" value="Rio2_N"/>
    <property type="match status" value="1"/>
</dbReference>
<sequence length="298" mass="34519">MIDDVVKLFKEMSSKDLRILTGIEIGMKNFEWVPIEEIMKYTRLPYSSLEYRLTLLIKKNMVIGIKNPYEGYQIYFDGYDMLALNALVKRGTISAIGDEIGVGKESVVHEAVKEPELGLGEPQGVILKFHREGRTSFKSVKRTRSHLNDREHFSWIYAARLAAKREAEIIKELYPDVSVPKLLDNNRHALVMDVAKGTLLYKTKLEDPQWFLDEMIRQVGLVYKKGYIHSDLSEYNIFVNEGGVQFIDWPQCVEISHPHAEELLERDLSNVLKHFKRKYRIDMDLAEVVSRVKDPVES</sequence>
<dbReference type="Gene3D" id="1.10.510.10">
    <property type="entry name" value="Transferase(Phosphotransferase) domain 1"/>
    <property type="match status" value="1"/>
</dbReference>
<evidence type="ECO:0000256" key="4">
    <source>
        <dbReference type="ARBA" id="ARBA00022527"/>
    </source>
</evidence>
<name>A0A1I4S324_9EURY</name>
<dbReference type="GO" id="GO:0030688">
    <property type="term" value="C:preribosome, small subunit precursor"/>
    <property type="evidence" value="ECO:0007669"/>
    <property type="project" value="TreeGrafter"/>
</dbReference>
<protein>
    <recommendedName>
        <fullName evidence="3">non-specific serine/threonine protein kinase</fullName>
        <ecNumber evidence="3">2.7.11.1</ecNumber>
    </recommendedName>
</protein>
<dbReference type="Gene3D" id="3.30.200.20">
    <property type="entry name" value="Phosphorylase Kinase, domain 1"/>
    <property type="match status" value="1"/>
</dbReference>
<evidence type="ECO:0000259" key="13">
    <source>
        <dbReference type="SMART" id="SM00090"/>
    </source>
</evidence>
<proteinExistence type="inferred from homology"/>
<dbReference type="InterPro" id="IPR015285">
    <property type="entry name" value="RIO2_wHTH_N"/>
</dbReference>
<keyword evidence="8 14" id="KW-0418">Kinase</keyword>
<dbReference type="CDD" id="cd05144">
    <property type="entry name" value="RIO2_C"/>
    <property type="match status" value="1"/>
</dbReference>
<accession>A0A1I4S324</accession>
<dbReference type="PANTHER" id="PTHR45852">
    <property type="entry name" value="SER/THR-PROTEIN KINASE RIO2"/>
    <property type="match status" value="1"/>
</dbReference>
<dbReference type="InterPro" id="IPR000687">
    <property type="entry name" value="RIO_kinase"/>
</dbReference>
<evidence type="ECO:0000256" key="11">
    <source>
        <dbReference type="ARBA" id="ARBA00047899"/>
    </source>
</evidence>
<dbReference type="EC" id="2.7.11.1" evidence="3"/>
<dbReference type="InterPro" id="IPR008266">
    <property type="entry name" value="Tyr_kinase_AS"/>
</dbReference>
<feature type="domain" description="RIO kinase" evidence="13">
    <location>
        <begin position="66"/>
        <end position="294"/>
    </location>
</feature>
<comment type="similarity">
    <text evidence="2">Belongs to the protein kinase superfamily. RIO-type Ser/Thr kinase family.</text>
</comment>
<keyword evidence="15" id="KW-1185">Reference proteome</keyword>
<evidence type="ECO:0000313" key="15">
    <source>
        <dbReference type="Proteomes" id="UP000198535"/>
    </source>
</evidence>
<dbReference type="SUPFAM" id="SSF56112">
    <property type="entry name" value="Protein kinase-like (PK-like)"/>
    <property type="match status" value="1"/>
</dbReference>
<dbReference type="PANTHER" id="PTHR45852:SF1">
    <property type="entry name" value="SERINE_THREONINE-PROTEIN KINASE RIO2"/>
    <property type="match status" value="1"/>
</dbReference>
<dbReference type="GO" id="GO:0005829">
    <property type="term" value="C:cytosol"/>
    <property type="evidence" value="ECO:0007669"/>
    <property type="project" value="TreeGrafter"/>
</dbReference>
<evidence type="ECO:0000256" key="5">
    <source>
        <dbReference type="ARBA" id="ARBA00022679"/>
    </source>
</evidence>
<evidence type="ECO:0000256" key="10">
    <source>
        <dbReference type="ARBA" id="ARBA00022842"/>
    </source>
</evidence>
<gene>
    <name evidence="14" type="ORF">SAMN04488696_1743</name>
</gene>